<sequence length="268" mass="31354">MDENDLNENNQKYQNSNIVNFIRPSKNDSIAVKNNFFSKHPIQPMIPTSKGKLNFKIIYYKELPNGEVVQRKWISYCKVFFFVLIVWFILYKPVNYGEKESKFISGYKADIKMQKCLYSDIIRHENSIFHQNSSCTAVRFRLNKDIECIINRDVMEKRSQEVQSRRKVLERLIDIVVFIDRQGIPYRGKHEVTYALRNVEENHGNFLELVMLIAKYDTISNEHVNKSITLSVKANSKKGRGSLITFMSKNFINNNIIIPIGAAIFKVQ</sequence>
<keyword evidence="1" id="KW-0812">Transmembrane</keyword>
<organism evidence="2 3">
    <name type="scientific">Macrosiphum euphorbiae</name>
    <name type="common">potato aphid</name>
    <dbReference type="NCBI Taxonomy" id="13131"/>
    <lineage>
        <taxon>Eukaryota</taxon>
        <taxon>Metazoa</taxon>
        <taxon>Ecdysozoa</taxon>
        <taxon>Arthropoda</taxon>
        <taxon>Hexapoda</taxon>
        <taxon>Insecta</taxon>
        <taxon>Pterygota</taxon>
        <taxon>Neoptera</taxon>
        <taxon>Paraneoptera</taxon>
        <taxon>Hemiptera</taxon>
        <taxon>Sternorrhyncha</taxon>
        <taxon>Aphidomorpha</taxon>
        <taxon>Aphidoidea</taxon>
        <taxon>Aphididae</taxon>
        <taxon>Macrosiphini</taxon>
        <taxon>Macrosiphum</taxon>
    </lineage>
</organism>
<keyword evidence="1" id="KW-0472">Membrane</keyword>
<keyword evidence="3" id="KW-1185">Reference proteome</keyword>
<evidence type="ECO:0000256" key="1">
    <source>
        <dbReference type="SAM" id="Phobius"/>
    </source>
</evidence>
<reference evidence="2 3" key="1">
    <citation type="submission" date="2023-01" db="EMBL/GenBank/DDBJ databases">
        <authorList>
            <person name="Whitehead M."/>
        </authorList>
    </citation>
    <scope>NUCLEOTIDE SEQUENCE [LARGE SCALE GENOMIC DNA]</scope>
</reference>
<feature type="transmembrane region" description="Helical" evidence="1">
    <location>
        <begin position="73"/>
        <end position="91"/>
    </location>
</feature>
<accession>A0AAV0XU58</accession>
<evidence type="ECO:0000313" key="2">
    <source>
        <dbReference type="EMBL" id="CAI6371686.1"/>
    </source>
</evidence>
<protein>
    <submittedName>
        <fullName evidence="2">Uncharacterized protein</fullName>
    </submittedName>
</protein>
<name>A0AAV0XU58_9HEMI</name>
<gene>
    <name evidence="2" type="ORF">MEUPH1_LOCUS25662</name>
</gene>
<evidence type="ECO:0000313" key="3">
    <source>
        <dbReference type="Proteomes" id="UP001160148"/>
    </source>
</evidence>
<keyword evidence="1" id="KW-1133">Transmembrane helix</keyword>
<dbReference type="AlphaFoldDB" id="A0AAV0XU58"/>
<proteinExistence type="predicted"/>
<comment type="caution">
    <text evidence="2">The sequence shown here is derived from an EMBL/GenBank/DDBJ whole genome shotgun (WGS) entry which is preliminary data.</text>
</comment>
<dbReference type="Proteomes" id="UP001160148">
    <property type="component" value="Unassembled WGS sequence"/>
</dbReference>
<dbReference type="EMBL" id="CARXXK010001014">
    <property type="protein sequence ID" value="CAI6371686.1"/>
    <property type="molecule type" value="Genomic_DNA"/>
</dbReference>